<reference evidence="1" key="1">
    <citation type="submission" date="2014-09" db="EMBL/GenBank/DDBJ databases">
        <authorList>
            <person name="Magalhaes I.L.F."/>
            <person name="Oliveira U."/>
            <person name="Santos F.R."/>
            <person name="Vidigal T.H.D.A."/>
            <person name="Brescovit A.D."/>
            <person name="Santos A.J."/>
        </authorList>
    </citation>
    <scope>NUCLEOTIDE SEQUENCE</scope>
    <source>
        <tissue evidence="1">Shoot tissue taken approximately 20 cm above the soil surface</tissue>
    </source>
</reference>
<sequence>MLTRFHCLLMLEEGYEVAETCFAIRQNGSDDLPMITSSYKLETLSNMQILGSIIYSL</sequence>
<organism evidence="1">
    <name type="scientific">Arundo donax</name>
    <name type="common">Giant reed</name>
    <name type="synonym">Donax arundinaceus</name>
    <dbReference type="NCBI Taxonomy" id="35708"/>
    <lineage>
        <taxon>Eukaryota</taxon>
        <taxon>Viridiplantae</taxon>
        <taxon>Streptophyta</taxon>
        <taxon>Embryophyta</taxon>
        <taxon>Tracheophyta</taxon>
        <taxon>Spermatophyta</taxon>
        <taxon>Magnoliopsida</taxon>
        <taxon>Liliopsida</taxon>
        <taxon>Poales</taxon>
        <taxon>Poaceae</taxon>
        <taxon>PACMAD clade</taxon>
        <taxon>Arundinoideae</taxon>
        <taxon>Arundineae</taxon>
        <taxon>Arundo</taxon>
    </lineage>
</organism>
<dbReference type="EMBL" id="GBRH01271885">
    <property type="protein sequence ID" value="JAD26010.1"/>
    <property type="molecule type" value="Transcribed_RNA"/>
</dbReference>
<protein>
    <submittedName>
        <fullName evidence="1">Uncharacterized protein</fullName>
    </submittedName>
</protein>
<reference evidence="1" key="2">
    <citation type="journal article" date="2015" name="Data Brief">
        <title>Shoot transcriptome of the giant reed, Arundo donax.</title>
        <authorList>
            <person name="Barrero R.A."/>
            <person name="Guerrero F.D."/>
            <person name="Moolhuijzen P."/>
            <person name="Goolsby J.A."/>
            <person name="Tidwell J."/>
            <person name="Bellgard S.E."/>
            <person name="Bellgard M.I."/>
        </authorList>
    </citation>
    <scope>NUCLEOTIDE SEQUENCE</scope>
    <source>
        <tissue evidence="1">Shoot tissue taken approximately 20 cm above the soil surface</tissue>
    </source>
</reference>
<evidence type="ECO:0000313" key="1">
    <source>
        <dbReference type="EMBL" id="JAD26010.1"/>
    </source>
</evidence>
<proteinExistence type="predicted"/>
<dbReference type="AlphaFoldDB" id="A0A0A8YKQ6"/>
<name>A0A0A8YKQ6_ARUDO</name>
<accession>A0A0A8YKQ6</accession>